<dbReference type="AlphaFoldDB" id="A0A2P2C8M8"/>
<accession>A0A2P2C8M8</accession>
<evidence type="ECO:0000313" key="1">
    <source>
        <dbReference type="EMBL" id="CUR58348.1"/>
    </source>
</evidence>
<evidence type="ECO:0008006" key="2">
    <source>
        <dbReference type="Google" id="ProtNLM"/>
    </source>
</evidence>
<proteinExistence type="predicted"/>
<reference evidence="1" key="1">
    <citation type="submission" date="2015-08" db="EMBL/GenBank/DDBJ databases">
        <authorList>
            <person name="Babu N.S."/>
            <person name="Beckwith C.J."/>
            <person name="Beseler K.G."/>
            <person name="Brison A."/>
            <person name="Carone J.V."/>
            <person name="Caskin T.P."/>
            <person name="Diamond M."/>
            <person name="Durham M.E."/>
            <person name="Foxe J.M."/>
            <person name="Go M."/>
            <person name="Henderson B.A."/>
            <person name="Jones I.B."/>
            <person name="McGettigan J.A."/>
            <person name="Micheletti S.J."/>
            <person name="Nasrallah M.E."/>
            <person name="Ortiz D."/>
            <person name="Piller C.R."/>
            <person name="Privatt S.R."/>
            <person name="Schneider S.L."/>
            <person name="Sharp S."/>
            <person name="Smith T.C."/>
            <person name="Stanton J.D."/>
            <person name="Ullery H.E."/>
            <person name="Wilson R.J."/>
            <person name="Serrano M.G."/>
            <person name="Buck G."/>
            <person name="Lee V."/>
            <person name="Wang Y."/>
            <person name="Carvalho R."/>
            <person name="Voegtly L."/>
            <person name="Shi R."/>
            <person name="Duckworth R."/>
            <person name="Johnson A."/>
            <person name="Loviza R."/>
            <person name="Walstead R."/>
            <person name="Shah Z."/>
            <person name="Kiflezghi M."/>
            <person name="Wade K."/>
            <person name="Ball S.L."/>
            <person name="Bradley K.W."/>
            <person name="Asai D.J."/>
            <person name="Bowman C.A."/>
            <person name="Russell D.A."/>
            <person name="Pope W.H."/>
            <person name="Jacobs-Sera D."/>
            <person name="Hendrix R.W."/>
            <person name="Hatfull G.F."/>
        </authorList>
    </citation>
    <scope>NUCLEOTIDE SEQUENCE</scope>
</reference>
<protein>
    <recommendedName>
        <fullName evidence="2">DUF3445 domain-containing protein</fullName>
    </recommendedName>
</protein>
<organism evidence="1">
    <name type="scientific">metagenome</name>
    <dbReference type="NCBI Taxonomy" id="256318"/>
    <lineage>
        <taxon>unclassified sequences</taxon>
        <taxon>metagenomes</taxon>
    </lineage>
</organism>
<dbReference type="InterPro" id="IPR021848">
    <property type="entry name" value="HODM_asu-like"/>
</dbReference>
<dbReference type="Pfam" id="PF11927">
    <property type="entry name" value="HODM_asu-like"/>
    <property type="match status" value="1"/>
</dbReference>
<sequence>MSAYPTDVATFPWPMDRDVYSYSVNVQPGAMFQETAAGGWGEHLWWVQDGDYHKLLEQRAAILEANPTRYEVRPHMQPAAWDALLFALEDLSRTRPESFSLERAGREYVWRNALLGLEQPFVYGDQSTLPCEPLLYLAQQVVEDMVLLEQRENQLWMEGGILTFPNIWSLKFHLGMTFQDIHGPVVGASASGIFTRAEDFIMRMQPGEVFRRLNWNFQPGPYVDVSLEIYGEWLPDRVEFADRVRGRAGEFIYMRAEIQHLIRLPRTGAVLFPITTRLLPLERVAMVPEWSRRALTVIEGLPADINVYKGLDVTGEAVTSYLRERLAESPAT</sequence>
<name>A0A2P2C8M8_9ZZZZ</name>
<gene>
    <name evidence="1" type="ORF">NOCA250010</name>
</gene>
<dbReference type="EMBL" id="CZKA01000045">
    <property type="protein sequence ID" value="CUR58348.1"/>
    <property type="molecule type" value="Genomic_DNA"/>
</dbReference>